<dbReference type="AlphaFoldDB" id="A0A074YT58"/>
<dbReference type="Gene3D" id="1.10.10.10">
    <property type="entry name" value="Winged helix-like DNA-binding domain superfamily/Winged helix DNA-binding domain"/>
    <property type="match status" value="1"/>
</dbReference>
<accession>A0A074YT58</accession>
<evidence type="ECO:0000313" key="9">
    <source>
        <dbReference type="Proteomes" id="UP000030641"/>
    </source>
</evidence>
<keyword evidence="5" id="KW-0131">Cell cycle</keyword>
<dbReference type="RefSeq" id="XP_013345669.1">
    <property type="nucleotide sequence ID" value="XM_013490215.1"/>
</dbReference>
<dbReference type="EMBL" id="KL584754">
    <property type="protein sequence ID" value="KEQ97297.1"/>
    <property type="molecule type" value="Genomic_DNA"/>
</dbReference>
<comment type="similarity">
    <text evidence="6">Belongs to the cullin family.</text>
</comment>
<dbReference type="OrthoDB" id="5581181at2759"/>
<dbReference type="SUPFAM" id="SSF46785">
    <property type="entry name" value="Winged helix' DNA-binding domain"/>
    <property type="match status" value="1"/>
</dbReference>
<keyword evidence="2" id="KW-0132">Cell division</keyword>
<dbReference type="STRING" id="1043005.A0A074YT58"/>
<name>A0A074YT58_AURSE</name>
<evidence type="ECO:0000256" key="2">
    <source>
        <dbReference type="ARBA" id="ARBA00022618"/>
    </source>
</evidence>
<dbReference type="SMART" id="SM01013">
    <property type="entry name" value="APC2"/>
    <property type="match status" value="1"/>
</dbReference>
<dbReference type="GO" id="GO:0007091">
    <property type="term" value="P:metaphase/anaphase transition of mitotic cell cycle"/>
    <property type="evidence" value="ECO:0007669"/>
    <property type="project" value="TreeGrafter"/>
</dbReference>
<dbReference type="SMART" id="SM00182">
    <property type="entry name" value="CULLIN"/>
    <property type="match status" value="1"/>
</dbReference>
<evidence type="ECO:0000256" key="4">
    <source>
        <dbReference type="ARBA" id="ARBA00022786"/>
    </source>
</evidence>
<dbReference type="Pfam" id="PF08672">
    <property type="entry name" value="ANAPC2"/>
    <property type="match status" value="1"/>
</dbReference>
<dbReference type="HOGENOM" id="CLU_007149_0_1_1"/>
<dbReference type="GO" id="GO:0051301">
    <property type="term" value="P:cell division"/>
    <property type="evidence" value="ECO:0007669"/>
    <property type="project" value="UniProtKB-KW"/>
</dbReference>
<dbReference type="Pfam" id="PF26557">
    <property type="entry name" value="Cullin_AB"/>
    <property type="match status" value="1"/>
</dbReference>
<dbReference type="Gene3D" id="1.20.1310.10">
    <property type="entry name" value="Cullin Repeats"/>
    <property type="match status" value="1"/>
</dbReference>
<keyword evidence="9" id="KW-1185">Reference proteome</keyword>
<dbReference type="Gene3D" id="3.30.230.130">
    <property type="entry name" value="Cullin, Chain C, Domain 2"/>
    <property type="match status" value="1"/>
</dbReference>
<dbReference type="SUPFAM" id="SSF75632">
    <property type="entry name" value="Cullin homology domain"/>
    <property type="match status" value="1"/>
</dbReference>
<dbReference type="InterPro" id="IPR057975">
    <property type="entry name" value="TPR_ANAPC2"/>
</dbReference>
<evidence type="ECO:0000256" key="1">
    <source>
        <dbReference type="ARBA" id="ARBA00016068"/>
    </source>
</evidence>
<sequence length="636" mass="71812">MAQGMYAAMDAFVQSAAMKVDWTRRLSVVDRLRHWIRHRFIPAVGLSTPNDVADWENTALERLAKQRIRHILDYVKAWPHSTGAILDLRECMHSSEVKVLIATSFTQQLSRRMLHAGVTTSELLSIYINVIMAFKTLDPRGVLLDKVAVPLRAYLRHREDTVRIIAASFLADVGGNSDCDNSHVGNSSEEVCDDLAREINLSEGQALHVEHRGLDWDDMEWMPDPIDAGPDYKKSKSEDVMSFMLTLFEQADFLKEVQSLLGERLLTVGYDNTELEKEIRLVELFKARFGSDRLQSCEVMLRDIQDSRRINTTLRPRDDLPTAQEIHNAIPESGIKYQTLLSKFRARVPTTDNARRRFDNLVKSVSTTEAGSDMLYPSADQPMFGPNVDTGSSVVFYTQILSSFFWPSLREDDFAVPTPVSNLQRSFEQDFERIKNLRKLHWLPSLGKATVELELEDRTVKIEEVQTWQASVIYAFQNDTQDTSLAIPASKSVQDLEVSLRMDEVLVRNALTFWVGHRVLVEHEPDVFTVLEKLPSADRNGTSAPAAHGPIQTDTVISAVKSQDAVFQDNKPMYEMFMMGMLTNGGAMDAGRITMMMKMVVPGGYGFGEDETKLLLYGLEEQGKVVTNGSNYSVKK</sequence>
<dbReference type="GO" id="GO:0005680">
    <property type="term" value="C:anaphase-promoting complex"/>
    <property type="evidence" value="ECO:0007669"/>
    <property type="project" value="TreeGrafter"/>
</dbReference>
<organism evidence="8 9">
    <name type="scientific">Aureobasidium subglaciale (strain EXF-2481)</name>
    <name type="common">Aureobasidium pullulans var. subglaciale</name>
    <dbReference type="NCBI Taxonomy" id="1043005"/>
    <lineage>
        <taxon>Eukaryota</taxon>
        <taxon>Fungi</taxon>
        <taxon>Dikarya</taxon>
        <taxon>Ascomycota</taxon>
        <taxon>Pezizomycotina</taxon>
        <taxon>Dothideomycetes</taxon>
        <taxon>Dothideomycetidae</taxon>
        <taxon>Dothideales</taxon>
        <taxon>Saccotheciaceae</taxon>
        <taxon>Aureobasidium</taxon>
    </lineage>
</organism>
<dbReference type="GO" id="GO:0031625">
    <property type="term" value="F:ubiquitin protein ligase binding"/>
    <property type="evidence" value="ECO:0007669"/>
    <property type="project" value="InterPro"/>
</dbReference>
<evidence type="ECO:0000256" key="5">
    <source>
        <dbReference type="ARBA" id="ARBA00023306"/>
    </source>
</evidence>
<feature type="domain" description="Cullin family profile" evidence="7">
    <location>
        <begin position="234"/>
        <end position="515"/>
    </location>
</feature>
<dbReference type="GO" id="GO:0006511">
    <property type="term" value="P:ubiquitin-dependent protein catabolic process"/>
    <property type="evidence" value="ECO:0007669"/>
    <property type="project" value="InterPro"/>
</dbReference>
<dbReference type="InParanoid" id="A0A074YT58"/>
<evidence type="ECO:0000256" key="3">
    <source>
        <dbReference type="ARBA" id="ARBA00022776"/>
    </source>
</evidence>
<dbReference type="InterPro" id="IPR014786">
    <property type="entry name" value="ANAPC2_C"/>
</dbReference>
<dbReference type="InterPro" id="IPR059120">
    <property type="entry name" value="Cullin-like_AB"/>
</dbReference>
<gene>
    <name evidence="8" type="ORF">AUEXF2481DRAFT_3126</name>
</gene>
<proteinExistence type="inferred from homology"/>
<dbReference type="GO" id="GO:0070979">
    <property type="term" value="P:protein K11-linked ubiquitination"/>
    <property type="evidence" value="ECO:0007669"/>
    <property type="project" value="TreeGrafter"/>
</dbReference>
<reference evidence="8 9" key="1">
    <citation type="journal article" date="2014" name="BMC Genomics">
        <title>Genome sequencing of four Aureobasidium pullulans varieties: biotechnological potential, stress tolerance, and description of new species.</title>
        <authorList>
            <person name="Gostin Ar C."/>
            <person name="Ohm R.A."/>
            <person name="Kogej T."/>
            <person name="Sonjak S."/>
            <person name="Turk M."/>
            <person name="Zajc J."/>
            <person name="Zalar P."/>
            <person name="Grube M."/>
            <person name="Sun H."/>
            <person name="Han J."/>
            <person name="Sharma A."/>
            <person name="Chiniquy J."/>
            <person name="Ngan C.Y."/>
            <person name="Lipzen A."/>
            <person name="Barry K."/>
            <person name="Grigoriev I.V."/>
            <person name="Gunde-Cimerman N."/>
        </authorList>
    </citation>
    <scope>NUCLEOTIDE SEQUENCE [LARGE SCALE GENOMIC DNA]</scope>
    <source>
        <strain evidence="8 9">EXF-2481</strain>
    </source>
</reference>
<dbReference type="PANTHER" id="PTHR45957">
    <property type="entry name" value="ANAPHASE-PROMOTING COMPLEX SUBUNIT 2"/>
    <property type="match status" value="1"/>
</dbReference>
<protein>
    <recommendedName>
        <fullName evidence="1">Anaphase-promoting complex subunit 2</fullName>
    </recommendedName>
</protein>
<dbReference type="InterPro" id="IPR036390">
    <property type="entry name" value="WH_DNA-bd_sf"/>
</dbReference>
<dbReference type="Proteomes" id="UP000030641">
    <property type="component" value="Unassembled WGS sequence"/>
</dbReference>
<dbReference type="InterPro" id="IPR036388">
    <property type="entry name" value="WH-like_DNA-bd_sf"/>
</dbReference>
<evidence type="ECO:0000256" key="6">
    <source>
        <dbReference type="PROSITE-ProRule" id="PRU00330"/>
    </source>
</evidence>
<evidence type="ECO:0000313" key="8">
    <source>
        <dbReference type="EMBL" id="KEQ97297.1"/>
    </source>
</evidence>
<dbReference type="OMA" id="TYFMYET"/>
<dbReference type="PROSITE" id="PS50069">
    <property type="entry name" value="CULLIN_2"/>
    <property type="match status" value="1"/>
</dbReference>
<dbReference type="GeneID" id="25364390"/>
<evidence type="ECO:0000259" key="7">
    <source>
        <dbReference type="PROSITE" id="PS50069"/>
    </source>
</evidence>
<keyword evidence="4" id="KW-0833">Ubl conjugation pathway</keyword>
<dbReference type="PANTHER" id="PTHR45957:SF1">
    <property type="entry name" value="ANAPHASE-PROMOTING COMPLEX SUBUNIT 2"/>
    <property type="match status" value="1"/>
</dbReference>
<dbReference type="Pfam" id="PF25773">
    <property type="entry name" value="TPR_ANAPC2"/>
    <property type="match status" value="1"/>
</dbReference>
<dbReference type="FunCoup" id="A0A074YT58">
    <property type="interactions" value="622"/>
</dbReference>
<dbReference type="InterPro" id="IPR016158">
    <property type="entry name" value="Cullin_homology"/>
</dbReference>
<keyword evidence="3" id="KW-0498">Mitosis</keyword>
<dbReference type="InterPro" id="IPR044554">
    <property type="entry name" value="ANAPC2"/>
</dbReference>
<dbReference type="InterPro" id="IPR036317">
    <property type="entry name" value="Cullin_homology_sf"/>
</dbReference>